<dbReference type="InParanoid" id="A0A2K3DK11"/>
<sequence length="158" mass="16924">MLGLESRERQAWGARRGGSCGFGVLVETRRLARDRAGAGATECVGTPGLSQRCFLAGRPAQAAALFGPVGPGRAGIGPSVPRRPLQSPAVAVVRYAGAHRPCVPRGVASHYVCALLPPWPGAWSVRKARQRKHRHSASYRRYSTSAQQCLAPFCCIYD</sequence>
<dbReference type="KEGG" id="cre:CHLRE_07g332066v5"/>
<evidence type="ECO:0000313" key="1">
    <source>
        <dbReference type="EMBL" id="PNW80848.1"/>
    </source>
</evidence>
<name>A0A2K3DK11_CHLRE</name>
<dbReference type="RefSeq" id="XP_042922773.1">
    <property type="nucleotide sequence ID" value="XM_043064204.1"/>
</dbReference>
<dbReference type="GeneID" id="66054065"/>
<dbReference type="Proteomes" id="UP000006906">
    <property type="component" value="Chromosome 7"/>
</dbReference>
<dbReference type="Gramene" id="PNW80848">
    <property type="protein sequence ID" value="PNW80848"/>
    <property type="gene ID" value="CHLRE_07g332066v5"/>
</dbReference>
<evidence type="ECO:0000313" key="2">
    <source>
        <dbReference type="Proteomes" id="UP000006906"/>
    </source>
</evidence>
<gene>
    <name evidence="1" type="ORF">CHLRE_07g332066v5</name>
</gene>
<proteinExistence type="predicted"/>
<keyword evidence="2" id="KW-1185">Reference proteome</keyword>
<accession>A0A2K3DK11</accession>
<dbReference type="EMBL" id="CM008968">
    <property type="protein sequence ID" value="PNW80848.1"/>
    <property type="molecule type" value="Genomic_DNA"/>
</dbReference>
<dbReference type="AlphaFoldDB" id="A0A2K3DK11"/>
<organism evidence="1 2">
    <name type="scientific">Chlamydomonas reinhardtii</name>
    <name type="common">Chlamydomonas smithii</name>
    <dbReference type="NCBI Taxonomy" id="3055"/>
    <lineage>
        <taxon>Eukaryota</taxon>
        <taxon>Viridiplantae</taxon>
        <taxon>Chlorophyta</taxon>
        <taxon>core chlorophytes</taxon>
        <taxon>Chlorophyceae</taxon>
        <taxon>CS clade</taxon>
        <taxon>Chlamydomonadales</taxon>
        <taxon>Chlamydomonadaceae</taxon>
        <taxon>Chlamydomonas</taxon>
    </lineage>
</organism>
<protein>
    <submittedName>
        <fullName evidence="1">Uncharacterized protein</fullName>
    </submittedName>
</protein>
<reference evidence="1 2" key="1">
    <citation type="journal article" date="2007" name="Science">
        <title>The Chlamydomonas genome reveals the evolution of key animal and plant functions.</title>
        <authorList>
            <person name="Merchant S.S."/>
            <person name="Prochnik S.E."/>
            <person name="Vallon O."/>
            <person name="Harris E.H."/>
            <person name="Karpowicz S.J."/>
            <person name="Witman G.B."/>
            <person name="Terry A."/>
            <person name="Salamov A."/>
            <person name="Fritz-Laylin L.K."/>
            <person name="Marechal-Drouard L."/>
            <person name="Marshall W.F."/>
            <person name="Qu L.H."/>
            <person name="Nelson D.R."/>
            <person name="Sanderfoot A.A."/>
            <person name="Spalding M.H."/>
            <person name="Kapitonov V.V."/>
            <person name="Ren Q."/>
            <person name="Ferris P."/>
            <person name="Lindquist E."/>
            <person name="Shapiro H."/>
            <person name="Lucas S.M."/>
            <person name="Grimwood J."/>
            <person name="Schmutz J."/>
            <person name="Cardol P."/>
            <person name="Cerutti H."/>
            <person name="Chanfreau G."/>
            <person name="Chen C.L."/>
            <person name="Cognat V."/>
            <person name="Croft M.T."/>
            <person name="Dent R."/>
            <person name="Dutcher S."/>
            <person name="Fernandez E."/>
            <person name="Fukuzawa H."/>
            <person name="Gonzalez-Ballester D."/>
            <person name="Gonzalez-Halphen D."/>
            <person name="Hallmann A."/>
            <person name="Hanikenne M."/>
            <person name="Hippler M."/>
            <person name="Inwood W."/>
            <person name="Jabbari K."/>
            <person name="Kalanon M."/>
            <person name="Kuras R."/>
            <person name="Lefebvre P.A."/>
            <person name="Lemaire S.D."/>
            <person name="Lobanov A.V."/>
            <person name="Lohr M."/>
            <person name="Manuell A."/>
            <person name="Meier I."/>
            <person name="Mets L."/>
            <person name="Mittag M."/>
            <person name="Mittelmeier T."/>
            <person name="Moroney J.V."/>
            <person name="Moseley J."/>
            <person name="Napoli C."/>
            <person name="Nedelcu A.M."/>
            <person name="Niyogi K."/>
            <person name="Novoselov S.V."/>
            <person name="Paulsen I.T."/>
            <person name="Pazour G."/>
            <person name="Purton S."/>
            <person name="Ral J.P."/>
            <person name="Riano-Pachon D.M."/>
            <person name="Riekhof W."/>
            <person name="Rymarquis L."/>
            <person name="Schroda M."/>
            <person name="Stern D."/>
            <person name="Umen J."/>
            <person name="Willows R."/>
            <person name="Wilson N."/>
            <person name="Zimmer S.L."/>
            <person name="Allmer J."/>
            <person name="Balk J."/>
            <person name="Bisova K."/>
            <person name="Chen C.J."/>
            <person name="Elias M."/>
            <person name="Gendler K."/>
            <person name="Hauser C."/>
            <person name="Lamb M.R."/>
            <person name="Ledford H."/>
            <person name="Long J.C."/>
            <person name="Minagawa J."/>
            <person name="Page M.D."/>
            <person name="Pan J."/>
            <person name="Pootakham W."/>
            <person name="Roje S."/>
            <person name="Rose A."/>
            <person name="Stahlberg E."/>
            <person name="Terauchi A.M."/>
            <person name="Yang P."/>
            <person name="Ball S."/>
            <person name="Bowler C."/>
            <person name="Dieckmann C.L."/>
            <person name="Gladyshev V.N."/>
            <person name="Green P."/>
            <person name="Jorgensen R."/>
            <person name="Mayfield S."/>
            <person name="Mueller-Roeber B."/>
            <person name="Rajamani S."/>
            <person name="Sayre R.T."/>
            <person name="Brokstein P."/>
            <person name="Dubchak I."/>
            <person name="Goodstein D."/>
            <person name="Hornick L."/>
            <person name="Huang Y.W."/>
            <person name="Jhaveri J."/>
            <person name="Luo Y."/>
            <person name="Martinez D."/>
            <person name="Ngau W.C."/>
            <person name="Otillar B."/>
            <person name="Poliakov A."/>
            <person name="Porter A."/>
            <person name="Szajkowski L."/>
            <person name="Werner G."/>
            <person name="Zhou K."/>
            <person name="Grigoriev I.V."/>
            <person name="Rokhsar D.S."/>
            <person name="Grossman A.R."/>
        </authorList>
    </citation>
    <scope>NUCLEOTIDE SEQUENCE [LARGE SCALE GENOMIC DNA]</scope>
    <source>
        <strain evidence="2">CC-503</strain>
    </source>
</reference>